<comment type="function">
    <text evidence="5">An accessory protein needed during the final step in the assembly of 30S ribosomal subunit, possibly for assembly of the head region. Essential for efficient processing of 16S rRNA. May be needed both before and after RbfA during the maturation of 16S rRNA. It has affinity for free ribosomal 30S subunits but not for 70S ribosomes.</text>
</comment>
<evidence type="ECO:0000256" key="2">
    <source>
        <dbReference type="ARBA" id="ARBA00022517"/>
    </source>
</evidence>
<accession>A0A7L5BVL0</accession>
<keyword evidence="9" id="KW-1185">Reference proteome</keyword>
<evidence type="ECO:0000259" key="7">
    <source>
        <dbReference type="Pfam" id="PF24986"/>
    </source>
</evidence>
<comment type="subcellular location">
    <subcellularLocation>
        <location evidence="5">Cytoplasm</location>
    </subcellularLocation>
</comment>
<evidence type="ECO:0000256" key="5">
    <source>
        <dbReference type="HAMAP-Rule" id="MF_00014"/>
    </source>
</evidence>
<feature type="domain" description="Ribosome maturation factor RimM PRC barrel" evidence="7">
    <location>
        <begin position="102"/>
        <end position="168"/>
    </location>
</feature>
<dbReference type="GO" id="GO:0006364">
    <property type="term" value="P:rRNA processing"/>
    <property type="evidence" value="ECO:0007669"/>
    <property type="project" value="UniProtKB-UniRule"/>
</dbReference>
<dbReference type="PANTHER" id="PTHR33692:SF1">
    <property type="entry name" value="RIBOSOME MATURATION FACTOR RIMM"/>
    <property type="match status" value="1"/>
</dbReference>
<dbReference type="InterPro" id="IPR011961">
    <property type="entry name" value="RimM"/>
</dbReference>
<feature type="domain" description="RimM N-terminal" evidence="6">
    <location>
        <begin position="10"/>
        <end position="89"/>
    </location>
</feature>
<evidence type="ECO:0000256" key="1">
    <source>
        <dbReference type="ARBA" id="ARBA00022490"/>
    </source>
</evidence>
<evidence type="ECO:0000259" key="6">
    <source>
        <dbReference type="Pfam" id="PF01782"/>
    </source>
</evidence>
<keyword evidence="2 5" id="KW-0690">Ribosome biogenesis</keyword>
<dbReference type="AlphaFoldDB" id="A0A7L5BVL0"/>
<dbReference type="PANTHER" id="PTHR33692">
    <property type="entry name" value="RIBOSOME MATURATION FACTOR RIMM"/>
    <property type="match status" value="1"/>
</dbReference>
<keyword evidence="1 5" id="KW-0963">Cytoplasm</keyword>
<dbReference type="SUPFAM" id="SSF50346">
    <property type="entry name" value="PRC-barrel domain"/>
    <property type="match status" value="1"/>
</dbReference>
<organism evidence="8 9">
    <name type="scientific">Pikeienuella piscinae</name>
    <dbReference type="NCBI Taxonomy" id="2748098"/>
    <lineage>
        <taxon>Bacteria</taxon>
        <taxon>Pseudomonadati</taxon>
        <taxon>Pseudomonadota</taxon>
        <taxon>Alphaproteobacteria</taxon>
        <taxon>Rhodobacterales</taxon>
        <taxon>Paracoccaceae</taxon>
        <taxon>Pikeienuella</taxon>
    </lineage>
</organism>
<dbReference type="GO" id="GO:0005737">
    <property type="term" value="C:cytoplasm"/>
    <property type="evidence" value="ECO:0007669"/>
    <property type="project" value="UniProtKB-SubCell"/>
</dbReference>
<dbReference type="InterPro" id="IPR036976">
    <property type="entry name" value="RimM_N_sf"/>
</dbReference>
<dbReference type="InterPro" id="IPR009000">
    <property type="entry name" value="Transl_B-barrel_sf"/>
</dbReference>
<evidence type="ECO:0000256" key="3">
    <source>
        <dbReference type="ARBA" id="ARBA00022552"/>
    </source>
</evidence>
<reference evidence="8 9" key="1">
    <citation type="submission" date="2020-02" db="EMBL/GenBank/DDBJ databases">
        <title>complete genome sequence of Rhodobacteraceae bacterium.</title>
        <authorList>
            <person name="Park J."/>
            <person name="Kim Y.-S."/>
            <person name="Kim K.-H."/>
        </authorList>
    </citation>
    <scope>NUCLEOTIDE SEQUENCE [LARGE SCALE GENOMIC DNA]</scope>
    <source>
        <strain evidence="8 9">RR4-56</strain>
    </source>
</reference>
<evidence type="ECO:0000313" key="8">
    <source>
        <dbReference type="EMBL" id="QIE55431.1"/>
    </source>
</evidence>
<comment type="domain">
    <text evidence="5">The PRC barrel domain binds ribosomal protein uS19.</text>
</comment>
<dbReference type="Pfam" id="PF01782">
    <property type="entry name" value="RimM"/>
    <property type="match status" value="1"/>
</dbReference>
<dbReference type="EMBL" id="CP049056">
    <property type="protein sequence ID" value="QIE55431.1"/>
    <property type="molecule type" value="Genomic_DNA"/>
</dbReference>
<name>A0A7L5BVL0_9RHOB</name>
<dbReference type="GO" id="GO:0005840">
    <property type="term" value="C:ribosome"/>
    <property type="evidence" value="ECO:0007669"/>
    <property type="project" value="InterPro"/>
</dbReference>
<dbReference type="HAMAP" id="MF_00014">
    <property type="entry name" value="Ribosome_mat_RimM"/>
    <property type="match status" value="1"/>
</dbReference>
<comment type="similarity">
    <text evidence="5">Belongs to the RimM family.</text>
</comment>
<dbReference type="InterPro" id="IPR011033">
    <property type="entry name" value="PRC_barrel-like_sf"/>
</dbReference>
<dbReference type="RefSeq" id="WP_165097338.1">
    <property type="nucleotide sequence ID" value="NZ_CP049056.1"/>
</dbReference>
<evidence type="ECO:0000256" key="4">
    <source>
        <dbReference type="ARBA" id="ARBA00023186"/>
    </source>
</evidence>
<dbReference type="InterPro" id="IPR056792">
    <property type="entry name" value="PRC_RimM"/>
</dbReference>
<proteinExistence type="inferred from homology"/>
<keyword evidence="3 5" id="KW-0698">rRNA processing</keyword>
<dbReference type="GO" id="GO:0043022">
    <property type="term" value="F:ribosome binding"/>
    <property type="evidence" value="ECO:0007669"/>
    <property type="project" value="InterPro"/>
</dbReference>
<comment type="subunit">
    <text evidence="5">Binds ribosomal protein uS19.</text>
</comment>
<gene>
    <name evidence="5 8" type="primary">rimM</name>
    <name evidence="8" type="ORF">G5B40_08160</name>
</gene>
<dbReference type="SUPFAM" id="SSF50447">
    <property type="entry name" value="Translation proteins"/>
    <property type="match status" value="1"/>
</dbReference>
<keyword evidence="4 5" id="KW-0143">Chaperone</keyword>
<sequence>MSDARENLICVGAIAGAYGVRGEARIKSFCAEPADIARYAPLLDESGRRSFTLRITGAVSGGFSARLGGVATREAAEALKGLRLHIPRDRMPTLPDDEFYHADLIGLEAVDAGGAPLGRIQAVEDFGAGDFLEIASPCGAPLLVPFTRNAVPTVDLAARRVIVDPPEDVSEDGAKDDAETGR</sequence>
<protein>
    <recommendedName>
        <fullName evidence="5">Ribosome maturation factor RimM</fullName>
    </recommendedName>
</protein>
<evidence type="ECO:0000313" key="9">
    <source>
        <dbReference type="Proteomes" id="UP000503336"/>
    </source>
</evidence>
<dbReference type="GO" id="GO:0042274">
    <property type="term" value="P:ribosomal small subunit biogenesis"/>
    <property type="evidence" value="ECO:0007669"/>
    <property type="project" value="UniProtKB-UniRule"/>
</dbReference>
<dbReference type="Proteomes" id="UP000503336">
    <property type="component" value="Chromosome"/>
</dbReference>
<dbReference type="Gene3D" id="2.30.30.240">
    <property type="entry name" value="PRC-barrel domain"/>
    <property type="match status" value="1"/>
</dbReference>
<dbReference type="KEGG" id="hdh:G5B40_08160"/>
<dbReference type="Gene3D" id="2.40.30.60">
    <property type="entry name" value="RimM"/>
    <property type="match status" value="1"/>
</dbReference>
<dbReference type="InterPro" id="IPR002676">
    <property type="entry name" value="RimM_N"/>
</dbReference>
<dbReference type="NCBIfam" id="TIGR02273">
    <property type="entry name" value="16S_RimM"/>
    <property type="match status" value="1"/>
</dbReference>
<dbReference type="Pfam" id="PF24986">
    <property type="entry name" value="PRC_RimM"/>
    <property type="match status" value="1"/>
</dbReference>